<gene>
    <name evidence="5" type="ORF">GTA08_BOTSDO06243</name>
    <name evidence="4" type="ORF">GTA08_BOTSDO10255</name>
</gene>
<dbReference type="GO" id="GO:0005634">
    <property type="term" value="C:nucleus"/>
    <property type="evidence" value="ECO:0007669"/>
    <property type="project" value="TreeGrafter"/>
</dbReference>
<dbReference type="Gene3D" id="3.40.50.1820">
    <property type="entry name" value="alpha/beta hydrolase"/>
    <property type="match status" value="1"/>
</dbReference>
<dbReference type="Proteomes" id="UP000572817">
    <property type="component" value="Unassembled WGS sequence"/>
</dbReference>
<keyword evidence="6" id="KW-1185">Reference proteome</keyword>
<comment type="similarity">
    <text evidence="1">Belongs to the LovG family.</text>
</comment>
<dbReference type="InterPro" id="IPR005645">
    <property type="entry name" value="FSH-like_dom"/>
</dbReference>
<dbReference type="GO" id="GO:0016787">
    <property type="term" value="F:hydrolase activity"/>
    <property type="evidence" value="ECO:0007669"/>
    <property type="project" value="UniProtKB-KW"/>
</dbReference>
<accession>A0A8H4IMS6</accession>
<dbReference type="OrthoDB" id="414698at2759"/>
<feature type="domain" description="Serine hydrolase" evidence="3">
    <location>
        <begin position="3"/>
        <end position="204"/>
    </location>
</feature>
<dbReference type="AlphaFoldDB" id="A0A8H4IMS6"/>
<dbReference type="PANTHER" id="PTHR48070:SF3">
    <property type="entry name" value="ESTERASE DBAE-RELATED"/>
    <property type="match status" value="1"/>
</dbReference>
<dbReference type="GO" id="GO:0044550">
    <property type="term" value="P:secondary metabolite biosynthetic process"/>
    <property type="evidence" value="ECO:0007669"/>
    <property type="project" value="TreeGrafter"/>
</dbReference>
<dbReference type="InterPro" id="IPR050593">
    <property type="entry name" value="LovG"/>
</dbReference>
<dbReference type="EMBL" id="WWBZ02000040">
    <property type="protein sequence ID" value="KAF4305770.1"/>
    <property type="molecule type" value="Genomic_DNA"/>
</dbReference>
<reference evidence="4 6" key="1">
    <citation type="submission" date="2020-04" db="EMBL/GenBank/DDBJ databases">
        <title>Genome Assembly and Annotation of Botryosphaeria dothidea sdau 11-99, a Latent Pathogen of Apple Fruit Ring Rot in China.</title>
        <authorList>
            <person name="Yu C."/>
            <person name="Diao Y."/>
            <person name="Lu Q."/>
            <person name="Zhao J."/>
            <person name="Cui S."/>
            <person name="Peng C."/>
            <person name="He B."/>
            <person name="Liu H."/>
        </authorList>
    </citation>
    <scope>NUCLEOTIDE SEQUENCE [LARGE SCALE GENOMIC DNA]</scope>
    <source>
        <strain evidence="4">Sdau11-99</strain>
        <strain evidence="6">sdau11-99</strain>
    </source>
</reference>
<evidence type="ECO:0000313" key="6">
    <source>
        <dbReference type="Proteomes" id="UP000572817"/>
    </source>
</evidence>
<evidence type="ECO:0000256" key="1">
    <source>
        <dbReference type="ARBA" id="ARBA00005863"/>
    </source>
</evidence>
<dbReference type="EMBL" id="WWBZ02000073">
    <property type="protein sequence ID" value="KAF4302043.1"/>
    <property type="molecule type" value="Genomic_DNA"/>
</dbReference>
<dbReference type="SUPFAM" id="SSF53474">
    <property type="entry name" value="alpha/beta-Hydrolases"/>
    <property type="match status" value="1"/>
</dbReference>
<protein>
    <submittedName>
        <fullName evidence="4">Serine hydrolase</fullName>
    </submittedName>
</protein>
<comment type="caution">
    <text evidence="4">The sequence shown here is derived from an EMBL/GenBank/DDBJ whole genome shotgun (WGS) entry which is preliminary data.</text>
</comment>
<keyword evidence="2 4" id="KW-0378">Hydrolase</keyword>
<dbReference type="PANTHER" id="PTHR48070">
    <property type="entry name" value="ESTERASE OVCA2"/>
    <property type="match status" value="1"/>
</dbReference>
<organism evidence="4 6">
    <name type="scientific">Botryosphaeria dothidea</name>
    <dbReference type="NCBI Taxonomy" id="55169"/>
    <lineage>
        <taxon>Eukaryota</taxon>
        <taxon>Fungi</taxon>
        <taxon>Dikarya</taxon>
        <taxon>Ascomycota</taxon>
        <taxon>Pezizomycotina</taxon>
        <taxon>Dothideomycetes</taxon>
        <taxon>Dothideomycetes incertae sedis</taxon>
        <taxon>Botryosphaeriales</taxon>
        <taxon>Botryosphaeriaceae</taxon>
        <taxon>Botryosphaeria</taxon>
    </lineage>
</organism>
<evidence type="ECO:0000313" key="5">
    <source>
        <dbReference type="EMBL" id="KAF4305770.1"/>
    </source>
</evidence>
<proteinExistence type="inferred from homology"/>
<evidence type="ECO:0000259" key="3">
    <source>
        <dbReference type="Pfam" id="PF03959"/>
    </source>
</evidence>
<dbReference type="InterPro" id="IPR029058">
    <property type="entry name" value="AB_hydrolase_fold"/>
</dbReference>
<dbReference type="GO" id="GO:0005737">
    <property type="term" value="C:cytoplasm"/>
    <property type="evidence" value="ECO:0007669"/>
    <property type="project" value="TreeGrafter"/>
</dbReference>
<dbReference type="Pfam" id="PF03959">
    <property type="entry name" value="FSH1"/>
    <property type="match status" value="1"/>
</dbReference>
<sequence length="223" mass="24627">MAKPKILCLHGGGTNARIFEAQTARLGMVIRKHFDLVFPDAPLESEAGPGVLPFFEGEEPFRRWHVDSDAEAQNAAHAQQMEATRKLLIRTIREQGPFVGVLGFSQGAKTALELLLLQEERADEVGIKFAVLACGTVPPADLLFGQRGEGEQRAQVVRVPTIHAIADSDPWRPQSEQMPAYCAPEKQRVFRYTATHHLPNLPAENQALADLILQVYSEVEGRA</sequence>
<name>A0A8H4IMS6_9PEZI</name>
<evidence type="ECO:0000313" key="4">
    <source>
        <dbReference type="EMBL" id="KAF4302043.1"/>
    </source>
</evidence>
<evidence type="ECO:0000256" key="2">
    <source>
        <dbReference type="ARBA" id="ARBA00022801"/>
    </source>
</evidence>